<evidence type="ECO:0000256" key="1">
    <source>
        <dbReference type="SAM" id="MobiDB-lite"/>
    </source>
</evidence>
<reference evidence="2 3" key="1">
    <citation type="submission" date="2016-01" db="EMBL/GenBank/DDBJ databases">
        <title>High potential of lignocellulose degradation of a new Verrucomicrobia species.</title>
        <authorList>
            <person name="Wang Y."/>
            <person name="Shi Y."/>
            <person name="Qiu Z."/>
            <person name="Liu S."/>
            <person name="Yang H."/>
        </authorList>
    </citation>
    <scope>NUCLEOTIDE SEQUENCE [LARGE SCALE GENOMIC DNA]</scope>
    <source>
        <strain evidence="2 3">TSB47</strain>
    </source>
</reference>
<dbReference type="Proteomes" id="UP000078486">
    <property type="component" value="Unassembled WGS sequence"/>
</dbReference>
<evidence type="ECO:0000313" key="2">
    <source>
        <dbReference type="EMBL" id="OAM91907.1"/>
    </source>
</evidence>
<dbReference type="EMBL" id="LRRQ01000003">
    <property type="protein sequence ID" value="OAM91907.1"/>
    <property type="molecule type" value="Genomic_DNA"/>
</dbReference>
<feature type="region of interest" description="Disordered" evidence="1">
    <location>
        <begin position="141"/>
        <end position="168"/>
    </location>
</feature>
<evidence type="ECO:0000313" key="3">
    <source>
        <dbReference type="Proteomes" id="UP000078486"/>
    </source>
</evidence>
<dbReference type="AlphaFoldDB" id="A0A178IQX7"/>
<feature type="compositionally biased region" description="Low complexity" evidence="1">
    <location>
        <begin position="23"/>
        <end position="35"/>
    </location>
</feature>
<organism evidence="2 3">
    <name type="scientific">Termitidicoccus mucosus</name>
    <dbReference type="NCBI Taxonomy" id="1184151"/>
    <lineage>
        <taxon>Bacteria</taxon>
        <taxon>Pseudomonadati</taxon>
        <taxon>Verrucomicrobiota</taxon>
        <taxon>Opitutia</taxon>
        <taxon>Opitutales</taxon>
        <taxon>Opitutaceae</taxon>
        <taxon>Termitidicoccus</taxon>
    </lineage>
</organism>
<name>A0A178IQX7_9BACT</name>
<feature type="compositionally biased region" description="Acidic residues" evidence="1">
    <location>
        <begin position="155"/>
        <end position="168"/>
    </location>
</feature>
<dbReference type="RefSeq" id="WP_068773272.1">
    <property type="nucleotide sequence ID" value="NZ_KV441849.1"/>
</dbReference>
<accession>A0A178IQX7</accession>
<gene>
    <name evidence="2" type="ORF">AW736_26365</name>
</gene>
<keyword evidence="3" id="KW-1185">Reference proteome</keyword>
<comment type="caution">
    <text evidence="2">The sequence shown here is derived from an EMBL/GenBank/DDBJ whole genome shotgun (WGS) entry which is preliminary data.</text>
</comment>
<proteinExistence type="predicted"/>
<sequence length="168" mass="18287">MNPNPPPAAPASSRLSAKFSLKPSTPAATPAPASANESPKELCFRIDTDNRYSAEFQLASGETISLPYHHFSFAFGSADGQTLKIKFWSHLVTITGRNLATVKNAIRCAHNVTVIEVEEHFQSLYTGNDVFISRIQIEETKQDQNAQEKASTEEAAPDADDFDDGSEG</sequence>
<protein>
    <submittedName>
        <fullName evidence="2">Uncharacterized protein</fullName>
    </submittedName>
</protein>
<dbReference type="STRING" id="1184151.AW736_26365"/>
<feature type="region of interest" description="Disordered" evidence="1">
    <location>
        <begin position="1"/>
        <end position="36"/>
    </location>
</feature>